<dbReference type="Proteomes" id="UP000784294">
    <property type="component" value="Unassembled WGS sequence"/>
</dbReference>
<keyword evidence="2" id="KW-1185">Reference proteome</keyword>
<sequence length="213" mass="23090">MSSSFIDITQLPYDLTQLLELELEGPNQQRGGRLFVLVTLTGLIRSPAIRLAASSLINNGSPLASAFPSNGENTTSGAGGAIPSNGSMKLQQLPMISSDNGSPVEIAPPSISSVIPSSITLNTNRFSDTLMEHMMSFNSPLPLKVIKEIKSYYVGGPEFDYLYLQFLLYLKRMDYNFHHAWVSSAHLTGINPDKSALIFDMPPLDQIATGVIG</sequence>
<proteinExistence type="predicted"/>
<dbReference type="EMBL" id="CAAALY010050055">
    <property type="protein sequence ID" value="VEL21191.1"/>
    <property type="molecule type" value="Genomic_DNA"/>
</dbReference>
<reference evidence="1" key="1">
    <citation type="submission" date="2018-11" db="EMBL/GenBank/DDBJ databases">
        <authorList>
            <consortium name="Pathogen Informatics"/>
        </authorList>
    </citation>
    <scope>NUCLEOTIDE SEQUENCE</scope>
</reference>
<evidence type="ECO:0000313" key="1">
    <source>
        <dbReference type="EMBL" id="VEL21191.1"/>
    </source>
</evidence>
<protein>
    <submittedName>
        <fullName evidence="1">Uncharacterized protein</fullName>
    </submittedName>
</protein>
<gene>
    <name evidence="1" type="ORF">PXEA_LOCUS14631</name>
</gene>
<evidence type="ECO:0000313" key="2">
    <source>
        <dbReference type="Proteomes" id="UP000784294"/>
    </source>
</evidence>
<name>A0A3S4ZVX9_9PLAT</name>
<dbReference type="OrthoDB" id="6249568at2759"/>
<organism evidence="1 2">
    <name type="scientific">Protopolystoma xenopodis</name>
    <dbReference type="NCBI Taxonomy" id="117903"/>
    <lineage>
        <taxon>Eukaryota</taxon>
        <taxon>Metazoa</taxon>
        <taxon>Spiralia</taxon>
        <taxon>Lophotrochozoa</taxon>
        <taxon>Platyhelminthes</taxon>
        <taxon>Monogenea</taxon>
        <taxon>Polyopisthocotylea</taxon>
        <taxon>Polystomatidea</taxon>
        <taxon>Polystomatidae</taxon>
        <taxon>Protopolystoma</taxon>
    </lineage>
</organism>
<comment type="caution">
    <text evidence="1">The sequence shown here is derived from an EMBL/GenBank/DDBJ whole genome shotgun (WGS) entry which is preliminary data.</text>
</comment>
<dbReference type="AlphaFoldDB" id="A0A3S4ZVX9"/>
<accession>A0A3S4ZVX9</accession>